<sequence>MINQSDDHWMYFANNEGLLSYNGEQWNINKLPNGEPVRAVKFIDGLIYTGSYMDFGYWRYNSLGNLVYTSLVNKLSSSIREGEQIWHIEEFGDYIIFQSLSRLLSYHKTKKTISVTNFDSTISNLFKSGESVYFQVAEDGLYSIQSGGIKKEVGFDQIGINAIIEIFQWNNQSIAITRDNGLFTFNNGDWKSFTLQNYPINSSFFTAEFTEDEKLVLGSIGDGLFTLDISKQTIRQFVQPDIVNNTVLSLFEDEAGNIWCGLDNGISLIEKDSQLSIFSDITGILGTVYCSVKYQDQLYLGTNQGLYKRNRDSNSFSLIEGTSGQIWSLNVYQNKLFIGHDRGTFILNSNSIQQIFDGGGTWMVLPFKDGFIQGHYNGLSFFRIGDGFKRIIPLEGFDLSARNIIIGQNDELWVGHDHKGIFKLNIDIEEQKVKTLKNYEVEDQVSSGLYVFHFNDDIYYSTATTIQQYDRKNDSFSADNKLNRSFQDIKRSSGNSKLTSDDKWWAYTEDEIYYTSKDAFQEGINVKSVPISYEFRNISSGFENISRIDENRYLVGSNNGYTIFEIPFKTADLFDLEINGIQLANKDQSYKLLSKDLENPEFENQQNYLNFYFNVPVYKKFGKVKYSYRLKGFSEEWTTYRAESKASFENLPYGDYEFQVKARYDSQDTNTVVFSFSIAKPWFISKFAVFAYIVLLVLIIVITHHFYTRYYRRRHEKMIEIEQEKAELQQLEAQQEIMKLKNEQLETDVISKNRELAASTMNIIRKNEVLNKIKKELSEVSQLKDIASVLKTIDANIKEEDNWKFFKEAFDNADKDFLQMVKSKHPNLTSNDLKLCAYLRLNLSSKEIAPLLNISVRSVEIKRYRLRKKMELDHEQSLVNYILEF</sequence>
<keyword evidence="2" id="KW-1133">Transmembrane helix</keyword>
<evidence type="ECO:0000259" key="3">
    <source>
        <dbReference type="SMART" id="SM00421"/>
    </source>
</evidence>
<reference evidence="5" key="1">
    <citation type="journal article" date="2019" name="Int. J. Syst. Evol. Microbiol.">
        <title>The Global Catalogue of Microorganisms (GCM) 10K type strain sequencing project: providing services to taxonomists for standard genome sequencing and annotation.</title>
        <authorList>
            <consortium name="The Broad Institute Genomics Platform"/>
            <consortium name="The Broad Institute Genome Sequencing Center for Infectious Disease"/>
            <person name="Wu L."/>
            <person name="Ma J."/>
        </authorList>
    </citation>
    <scope>NUCLEOTIDE SEQUENCE [LARGE SCALE GENOMIC DNA]</scope>
    <source>
        <strain evidence="5">CECT 9128</strain>
    </source>
</reference>
<dbReference type="InterPro" id="IPR015943">
    <property type="entry name" value="WD40/YVTN_repeat-like_dom_sf"/>
</dbReference>
<dbReference type="SMART" id="SM00421">
    <property type="entry name" value="HTH_LUXR"/>
    <property type="match status" value="1"/>
</dbReference>
<proteinExistence type="predicted"/>
<feature type="coiled-coil region" evidence="1">
    <location>
        <begin position="714"/>
        <end position="748"/>
    </location>
</feature>
<feature type="domain" description="HTH luxR-type" evidence="3">
    <location>
        <begin position="825"/>
        <end position="882"/>
    </location>
</feature>
<dbReference type="RefSeq" id="WP_290234597.1">
    <property type="nucleotide sequence ID" value="NZ_JAUFPZ010000002.1"/>
</dbReference>
<evidence type="ECO:0000313" key="4">
    <source>
        <dbReference type="EMBL" id="MFC4027251.1"/>
    </source>
</evidence>
<keyword evidence="2" id="KW-0472">Membrane</keyword>
<dbReference type="InterPro" id="IPR000792">
    <property type="entry name" value="Tscrpt_reg_LuxR_C"/>
</dbReference>
<dbReference type="SUPFAM" id="SSF63829">
    <property type="entry name" value="Calcium-dependent phosphotriesterase"/>
    <property type="match status" value="1"/>
</dbReference>
<dbReference type="Gene3D" id="2.130.10.10">
    <property type="entry name" value="YVTN repeat-like/Quinoprotein amine dehydrogenase"/>
    <property type="match status" value="2"/>
</dbReference>
<dbReference type="InterPro" id="IPR011123">
    <property type="entry name" value="Y_Y_Y"/>
</dbReference>
<keyword evidence="2" id="KW-0812">Transmembrane</keyword>
<comment type="caution">
    <text evidence="4">The sequence shown here is derived from an EMBL/GenBank/DDBJ whole genome shotgun (WGS) entry which is preliminary data.</text>
</comment>
<evidence type="ECO:0000256" key="1">
    <source>
        <dbReference type="SAM" id="Coils"/>
    </source>
</evidence>
<feature type="transmembrane region" description="Helical" evidence="2">
    <location>
        <begin position="687"/>
        <end position="707"/>
    </location>
</feature>
<organism evidence="4 5">
    <name type="scientific">Zunongwangia endophytica</name>
    <dbReference type="NCBI Taxonomy" id="1808945"/>
    <lineage>
        <taxon>Bacteria</taxon>
        <taxon>Pseudomonadati</taxon>
        <taxon>Bacteroidota</taxon>
        <taxon>Flavobacteriia</taxon>
        <taxon>Flavobacteriales</taxon>
        <taxon>Flavobacteriaceae</taxon>
        <taxon>Zunongwangia</taxon>
    </lineage>
</organism>
<gene>
    <name evidence="4" type="ORF">ACFOS1_07535</name>
</gene>
<dbReference type="EMBL" id="JBHSAS010000006">
    <property type="protein sequence ID" value="MFC4027251.1"/>
    <property type="molecule type" value="Genomic_DNA"/>
</dbReference>
<evidence type="ECO:0000313" key="5">
    <source>
        <dbReference type="Proteomes" id="UP001595793"/>
    </source>
</evidence>
<accession>A0ABV8H7Q1</accession>
<dbReference type="InterPro" id="IPR013783">
    <property type="entry name" value="Ig-like_fold"/>
</dbReference>
<dbReference type="InterPro" id="IPR016032">
    <property type="entry name" value="Sig_transdc_resp-reg_C-effctor"/>
</dbReference>
<dbReference type="Pfam" id="PF07495">
    <property type="entry name" value="Y_Y_Y"/>
    <property type="match status" value="1"/>
</dbReference>
<keyword evidence="1" id="KW-0175">Coiled coil</keyword>
<protein>
    <submittedName>
        <fullName evidence="4">Triple tyrosine motif-containing protein</fullName>
    </submittedName>
</protein>
<dbReference type="Gene3D" id="2.60.40.10">
    <property type="entry name" value="Immunoglobulins"/>
    <property type="match status" value="1"/>
</dbReference>
<dbReference type="Proteomes" id="UP001595793">
    <property type="component" value="Unassembled WGS sequence"/>
</dbReference>
<dbReference type="InterPro" id="IPR036388">
    <property type="entry name" value="WH-like_DNA-bd_sf"/>
</dbReference>
<name>A0ABV8H7Q1_9FLAO</name>
<dbReference type="SUPFAM" id="SSF46894">
    <property type="entry name" value="C-terminal effector domain of the bipartite response regulators"/>
    <property type="match status" value="1"/>
</dbReference>
<dbReference type="Gene3D" id="1.10.10.10">
    <property type="entry name" value="Winged helix-like DNA-binding domain superfamily/Winged helix DNA-binding domain"/>
    <property type="match status" value="1"/>
</dbReference>
<evidence type="ECO:0000256" key="2">
    <source>
        <dbReference type="SAM" id="Phobius"/>
    </source>
</evidence>
<keyword evidence="5" id="KW-1185">Reference proteome</keyword>